<name>A0A5C0XPA4_PYRFU</name>
<dbReference type="EMBL" id="CP023154">
    <property type="protein sequence ID" value="QEK78512.1"/>
    <property type="molecule type" value="Genomic_DNA"/>
</dbReference>
<proteinExistence type="predicted"/>
<evidence type="ECO:0000313" key="1">
    <source>
        <dbReference type="EMBL" id="QEK78512.1"/>
    </source>
</evidence>
<dbReference type="Proteomes" id="UP000324354">
    <property type="component" value="Chromosome"/>
</dbReference>
<dbReference type="GO" id="GO:0003676">
    <property type="term" value="F:nucleic acid binding"/>
    <property type="evidence" value="ECO:0007669"/>
    <property type="project" value="InterPro"/>
</dbReference>
<dbReference type="AlphaFoldDB" id="A0A5C0XPA4"/>
<evidence type="ECO:0008006" key="3">
    <source>
        <dbReference type="Google" id="ProtNLM"/>
    </source>
</evidence>
<gene>
    <name evidence="1" type="ORF">PFDSM3638_04185</name>
</gene>
<organism evidence="1 2">
    <name type="scientific">Pyrococcus furiosus (strain ATCC 43587 / DSM 3638 / JCM 8422 / Vc1)</name>
    <dbReference type="NCBI Taxonomy" id="186497"/>
    <lineage>
        <taxon>Archaea</taxon>
        <taxon>Methanobacteriati</taxon>
        <taxon>Methanobacteriota</taxon>
        <taxon>Thermococci</taxon>
        <taxon>Thermococcales</taxon>
        <taxon>Thermococcaceae</taxon>
        <taxon>Pyrococcus</taxon>
    </lineage>
</organism>
<dbReference type="Gene3D" id="3.40.1350.10">
    <property type="match status" value="1"/>
</dbReference>
<evidence type="ECO:0000313" key="2">
    <source>
        <dbReference type="Proteomes" id="UP000324354"/>
    </source>
</evidence>
<sequence>MFPIRKVFSREEEFSNWLVENIEILEEKIGVELEDIEREYQIGCYFADIVARDANRGDVVIIENQFEKTNHDHLGKFLLMHRAWMQRL</sequence>
<accession>A0A5C0XPA4</accession>
<dbReference type="InterPro" id="IPR011856">
    <property type="entry name" value="tRNA_endonuc-like_dom_sf"/>
</dbReference>
<reference evidence="1 2" key="1">
    <citation type="submission" date="2017-08" db="EMBL/GenBank/DDBJ databases">
        <title>Resequencing and Reannotation of the genome of Pyrococcus furiosus type strain DSM3638.</title>
        <authorList>
            <person name="Reichelt R.M."/>
            <person name="Bunk B."/>
        </authorList>
    </citation>
    <scope>NUCLEOTIDE SEQUENCE [LARGE SCALE GENOMIC DNA]</scope>
    <source>
        <strain evidence="1 2">DSM 3638</strain>
    </source>
</reference>
<protein>
    <recommendedName>
        <fullName evidence="3">DUF4268 domain-containing protein</fullName>
    </recommendedName>
</protein>